<reference evidence="4 5" key="1">
    <citation type="submission" date="2019-01" db="EMBL/GenBank/DDBJ databases">
        <title>Draft genome sequence of Psathyrella aberdarensis IHI B618.</title>
        <authorList>
            <person name="Buettner E."/>
            <person name="Kellner H."/>
        </authorList>
    </citation>
    <scope>NUCLEOTIDE SEQUENCE [LARGE SCALE GENOMIC DNA]</scope>
    <source>
        <strain evidence="4 5">IHI B618</strain>
    </source>
</reference>
<gene>
    <name evidence="4" type="ORF">EST38_g13423</name>
</gene>
<comment type="caution">
    <text evidence="4">The sequence shown here is derived from an EMBL/GenBank/DDBJ whole genome shotgun (WGS) entry which is preliminary data.</text>
</comment>
<feature type="transmembrane region" description="Helical" evidence="2">
    <location>
        <begin position="204"/>
        <end position="226"/>
    </location>
</feature>
<feature type="region of interest" description="Disordered" evidence="1">
    <location>
        <begin position="1"/>
        <end position="41"/>
    </location>
</feature>
<feature type="transmembrane region" description="Helical" evidence="2">
    <location>
        <begin position="136"/>
        <end position="155"/>
    </location>
</feature>
<feature type="compositionally biased region" description="Basic and acidic residues" evidence="1">
    <location>
        <begin position="31"/>
        <end position="41"/>
    </location>
</feature>
<feature type="domain" description="DUF6535" evidence="3">
    <location>
        <begin position="53"/>
        <end position="157"/>
    </location>
</feature>
<dbReference type="SUPFAM" id="SSF48371">
    <property type="entry name" value="ARM repeat"/>
    <property type="match status" value="2"/>
</dbReference>
<proteinExistence type="predicted"/>
<dbReference type="InterPro" id="IPR016024">
    <property type="entry name" value="ARM-type_fold"/>
</dbReference>
<accession>A0A4Q2D294</accession>
<dbReference type="OrthoDB" id="3219854at2759"/>
<evidence type="ECO:0000256" key="1">
    <source>
        <dbReference type="SAM" id="MobiDB-lite"/>
    </source>
</evidence>
<dbReference type="InterPro" id="IPR045338">
    <property type="entry name" value="DUF6535"/>
</dbReference>
<keyword evidence="2" id="KW-0812">Transmembrane</keyword>
<evidence type="ECO:0000313" key="4">
    <source>
        <dbReference type="EMBL" id="RXW12431.1"/>
    </source>
</evidence>
<keyword evidence="2" id="KW-1133">Transmembrane helix</keyword>
<name>A0A4Q2D294_9AGAR</name>
<dbReference type="Proteomes" id="UP000290288">
    <property type="component" value="Unassembled WGS sequence"/>
</dbReference>
<dbReference type="Pfam" id="PF20153">
    <property type="entry name" value="DUF6535"/>
    <property type="match status" value="1"/>
</dbReference>
<evidence type="ECO:0000256" key="2">
    <source>
        <dbReference type="SAM" id="Phobius"/>
    </source>
</evidence>
<organism evidence="4 5">
    <name type="scientific">Candolleomyces aberdarensis</name>
    <dbReference type="NCBI Taxonomy" id="2316362"/>
    <lineage>
        <taxon>Eukaryota</taxon>
        <taxon>Fungi</taxon>
        <taxon>Dikarya</taxon>
        <taxon>Basidiomycota</taxon>
        <taxon>Agaricomycotina</taxon>
        <taxon>Agaricomycetes</taxon>
        <taxon>Agaricomycetidae</taxon>
        <taxon>Agaricales</taxon>
        <taxon>Agaricineae</taxon>
        <taxon>Psathyrellaceae</taxon>
        <taxon>Candolleomyces</taxon>
    </lineage>
</organism>
<evidence type="ECO:0000259" key="3">
    <source>
        <dbReference type="Pfam" id="PF20153"/>
    </source>
</evidence>
<dbReference type="InterPro" id="IPR011989">
    <property type="entry name" value="ARM-like"/>
</dbReference>
<evidence type="ECO:0000313" key="5">
    <source>
        <dbReference type="Proteomes" id="UP000290288"/>
    </source>
</evidence>
<dbReference type="Gene3D" id="1.25.10.10">
    <property type="entry name" value="Leucine-rich Repeat Variant"/>
    <property type="match status" value="3"/>
</dbReference>
<protein>
    <recommendedName>
        <fullName evidence="3">DUF6535 domain-containing protein</fullName>
    </recommendedName>
</protein>
<keyword evidence="5" id="KW-1185">Reference proteome</keyword>
<keyword evidence="2" id="KW-0472">Membrane</keyword>
<dbReference type="EMBL" id="SDEE01001244">
    <property type="protein sequence ID" value="RXW12431.1"/>
    <property type="molecule type" value="Genomic_DNA"/>
</dbReference>
<feature type="transmembrane region" description="Helical" evidence="2">
    <location>
        <begin position="170"/>
        <end position="192"/>
    </location>
</feature>
<sequence length="1600" mass="179662">MDRYRPEPRRKHALRLSEDEGGLMMNLLNPKKPEDDDGDHPMDSEFRRRARVWAFYLEDAEREARERVDIWRTGLDSLLIFVGLFAGIVSAFIIDARNDLQVDSEQNLLSEIRDTLRQPPIATVVHISASAKWINILWLLSLQITLFSAVMGVLAKEGLDVQAESWRVEFIITLALLLAQIASFLFSVGLLVRCFTDDRTVGYILLAFFMVGGAVYLAVSFLPVIVPSSPFDTPLASVFAGVKRGFRAWRSLGRMSRVDPWANRDDNQVLAQILYTKLIQSRKPEHIDEAAAEIALPSFRSKWIVYLCKKDTPHHLLSRFERCATTRTDNVTERNTTLRNHILAFLQFVNHFAEDLAHCTGHEERDALIEQYSVLIGTLRQFLEPTHPIHQRNNLHEALTPLLFGLKAQVLLLLQSIPEKYRLTADDIPPIFDFQPSDSEMLDHPWELAFQDIRSQDQFYFMFSACRGVLEGQKNLKTVSTTILSLRLAKEAGCLAMETECASQYAGAVRDQDRKIAESLIQRFLLKLFEAVGWDDMTSVELLTLSSPTAMGIDQGIPSISSGEWVLKILISTLTHPNREVRMQAISILVARQAQAKGLNYDLLTNVSIKSVSKMVVYEDEDHGREDAFNLLVKTVKDDPTKLSIVTSALIESCKTGFKQEPLQQMRVINFVKSLHNVPDGPFDPLIDWIIPEVVDLAWDSVEADVRQTAMNFVNDLWTKCELKFVPKIKHSITKVLSSGVDSRLEGKRYQLLTILSDLFKRGEAKDPLATAWGTKEFFQGVIAGLFEKIVKLAIHDNDCFVREEAKLLLEHLSRNGEPSVLLISLPSLILYIFVDPSIQLLEKLICWAGGDNDVNVRWSSLMLTSTICNRKELNVEMINTLKTAIASVKDSVVHEVSFMRTAWIMLLKDMIRLHSLFSDAVHIILELEAIDSDFEFLDLTRHQSEPGPKAATQTLRLKQDTINGTHILLRKESTSDSRIRATFIQLLSVLGRHEQCDFPDDVLERLALSVLTDCDQDVRMEALNAISILTHKNKDSVKGTINFGHVETGMNNSDWRVRQAWVRFAGTQVKDADCSFLSILLEKTTEDADDSVRREAIKALKLLIESENVGLREYIADKLGIVLSSSLAAPDSASRVVLALATITSNTTNLELDAAHILCQVQGAIWIELILLLGRIPECKSLAQRIIGAALSDRKICGKLPDPIGMKLPGALDSALDLESVAKPSLAARMAAIRFFSHLKGLQCSEDCKYDKGHNESLTKYLVDEKVISRLADIAIKGDNMDLRQRALRLLKQAFTAEDHLLQLRRSIKASLQKVIESSLKDHKSEFRANALDVVDNLTSGNGKGTTMLSPLFSRLSFDQTAVLIDGDENFHKSVENILFESLALPKELSMSDDAASSMASKLSRMLRNTSPFARATALEMLLILYKKHGHSKLLMVDYHSVIPEIIALALDDKNSEIWAPAIQLLVALSSPLPGGEERWGSIRTTSHDFVLLQIKIQVKKFMVLLESEDMRSPVVELLSLASLDAAVRQAISLRLATKIFTLGSTKLQEGHAELLMRLISDGRFQDEAADYMMLFLAHTLVPTNPEPEYSRETADLRN</sequence>